<dbReference type="Proteomes" id="UP000238217">
    <property type="component" value="Unassembled WGS sequence"/>
</dbReference>
<dbReference type="GO" id="GO:0003676">
    <property type="term" value="F:nucleic acid binding"/>
    <property type="evidence" value="ECO:0007669"/>
    <property type="project" value="InterPro"/>
</dbReference>
<dbReference type="SUPFAM" id="SSF53098">
    <property type="entry name" value="Ribonuclease H-like"/>
    <property type="match status" value="1"/>
</dbReference>
<dbReference type="SMART" id="SM00292">
    <property type="entry name" value="BRCT"/>
    <property type="match status" value="1"/>
</dbReference>
<dbReference type="CDD" id="cd06130">
    <property type="entry name" value="DNA_pol_III_epsilon_like"/>
    <property type="match status" value="1"/>
</dbReference>
<dbReference type="InterPro" id="IPR036420">
    <property type="entry name" value="BRCT_dom_sf"/>
</dbReference>
<dbReference type="Gene3D" id="3.40.50.10190">
    <property type="entry name" value="BRCT domain"/>
    <property type="match status" value="1"/>
</dbReference>
<dbReference type="RefSeq" id="WP_106123997.1">
    <property type="nucleotide sequence ID" value="NZ_PVTY01000023.1"/>
</dbReference>
<dbReference type="PANTHER" id="PTHR30231:SF42">
    <property type="entry name" value="EXONUCLEASE"/>
    <property type="match status" value="1"/>
</dbReference>
<dbReference type="SMART" id="SM00479">
    <property type="entry name" value="EXOIII"/>
    <property type="match status" value="1"/>
</dbReference>
<dbReference type="InterPro" id="IPR001357">
    <property type="entry name" value="BRCT_dom"/>
</dbReference>
<name>A0A2T0YBV8_9MICC</name>
<dbReference type="GO" id="GO:0008408">
    <property type="term" value="F:3'-5' exonuclease activity"/>
    <property type="evidence" value="ECO:0007669"/>
    <property type="project" value="TreeGrafter"/>
</dbReference>
<dbReference type="SUPFAM" id="SSF52113">
    <property type="entry name" value="BRCT domain"/>
    <property type="match status" value="1"/>
</dbReference>
<protein>
    <submittedName>
        <fullName evidence="2">DNA polymerase-3 subunit epsilon</fullName>
    </submittedName>
</protein>
<organism evidence="2 3">
    <name type="scientific">Nesterenkonia sandarakina</name>
    <dbReference type="NCBI Taxonomy" id="272918"/>
    <lineage>
        <taxon>Bacteria</taxon>
        <taxon>Bacillati</taxon>
        <taxon>Actinomycetota</taxon>
        <taxon>Actinomycetes</taxon>
        <taxon>Micrococcales</taxon>
        <taxon>Micrococcaceae</taxon>
        <taxon>Nesterenkonia</taxon>
    </lineage>
</organism>
<sequence>MTVNPPAKQSGLSFTAVDVETANPQRASICAIGLAKVRDGQVVDTWSSLVRPHEEFAEFHSRNIDVHQIRPEDVAEAPAWDTIQQELSAFIQEDVIVAHSNFDRSAIERACTIYDLEPPTNVWHDSEILARNLLTLSSYKLPVVSSFLGLSEFIHHRAMDDAVQCARIVTELANRADVNSLDDLFQWSHHEARKAGSGARPLGDFTGLSTSNPLEGEKVVFTGALQILKRAEAQSLVESLGGKAQASVGKTTTLVVSGDFDPRTLRPGANLTGKLQRAQELVASGQPLEILDEQDFLERIQVAREALEAATREQRVPNASQWLPSYVLDQAKLANTQDLDYNAWLRAGLRHPGGRAKPSDPCIRCGTPIPDGLFWLMLERHTCSDRCASALKRAAKRAWIKEGIHGPDAPTRYGKTFRY</sequence>
<dbReference type="PROSITE" id="PS50172">
    <property type="entry name" value="BRCT"/>
    <property type="match status" value="1"/>
</dbReference>
<feature type="domain" description="BRCT" evidence="1">
    <location>
        <begin position="209"/>
        <end position="304"/>
    </location>
</feature>
<dbReference type="EMBL" id="PVTY01000023">
    <property type="protein sequence ID" value="PRZ12220.1"/>
    <property type="molecule type" value="Genomic_DNA"/>
</dbReference>
<reference evidence="2 3" key="1">
    <citation type="submission" date="2018-03" db="EMBL/GenBank/DDBJ databases">
        <title>Comparative analysis of microorganisms from saline springs in Andes Mountain Range, Colombia.</title>
        <authorList>
            <person name="Rubin E."/>
        </authorList>
    </citation>
    <scope>NUCLEOTIDE SEQUENCE [LARGE SCALE GENOMIC DNA]</scope>
    <source>
        <strain evidence="2 3">CG 35</strain>
    </source>
</reference>
<dbReference type="PANTHER" id="PTHR30231">
    <property type="entry name" value="DNA POLYMERASE III SUBUNIT EPSILON"/>
    <property type="match status" value="1"/>
</dbReference>
<dbReference type="InterPro" id="IPR036397">
    <property type="entry name" value="RNaseH_sf"/>
</dbReference>
<dbReference type="CDD" id="cd17748">
    <property type="entry name" value="BRCT_DNA_ligase_like"/>
    <property type="match status" value="1"/>
</dbReference>
<dbReference type="Pfam" id="PF00533">
    <property type="entry name" value="BRCT"/>
    <property type="match status" value="1"/>
</dbReference>
<dbReference type="InterPro" id="IPR013520">
    <property type="entry name" value="Ribonucl_H"/>
</dbReference>
<accession>A0A2T0YBV8</accession>
<proteinExistence type="predicted"/>
<evidence type="ECO:0000313" key="3">
    <source>
        <dbReference type="Proteomes" id="UP000238217"/>
    </source>
</evidence>
<evidence type="ECO:0000259" key="1">
    <source>
        <dbReference type="PROSITE" id="PS50172"/>
    </source>
</evidence>
<dbReference type="Pfam" id="PF00929">
    <property type="entry name" value="RNase_T"/>
    <property type="match status" value="1"/>
</dbReference>
<dbReference type="GO" id="GO:0005829">
    <property type="term" value="C:cytosol"/>
    <property type="evidence" value="ECO:0007669"/>
    <property type="project" value="TreeGrafter"/>
</dbReference>
<evidence type="ECO:0000313" key="2">
    <source>
        <dbReference type="EMBL" id="PRZ12220.1"/>
    </source>
</evidence>
<dbReference type="InterPro" id="IPR012337">
    <property type="entry name" value="RNaseH-like_sf"/>
</dbReference>
<gene>
    <name evidence="2" type="ORF">BCL67_12316</name>
</gene>
<dbReference type="OrthoDB" id="9803913at2"/>
<keyword evidence="3" id="KW-1185">Reference proteome</keyword>
<comment type="caution">
    <text evidence="2">The sequence shown here is derived from an EMBL/GenBank/DDBJ whole genome shotgun (WGS) entry which is preliminary data.</text>
</comment>
<dbReference type="AlphaFoldDB" id="A0A2T0YBV8"/>
<dbReference type="Gene3D" id="3.30.420.10">
    <property type="entry name" value="Ribonuclease H-like superfamily/Ribonuclease H"/>
    <property type="match status" value="1"/>
</dbReference>